<protein>
    <submittedName>
        <fullName evidence="2">Phosphatase domain-containing protein</fullName>
    </submittedName>
</protein>
<keyword evidence="3" id="KW-1185">Reference proteome</keyword>
<accession>A0ABW5S9H5</accession>
<dbReference type="InterPro" id="IPR019236">
    <property type="entry name" value="APP1_cat"/>
</dbReference>
<name>A0ABW5S9H5_9FLAO</name>
<comment type="caution">
    <text evidence="2">The sequence shown here is derived from an EMBL/GenBank/DDBJ whole genome shotgun (WGS) entry which is preliminary data.</text>
</comment>
<dbReference type="EMBL" id="JBHULZ010000004">
    <property type="protein sequence ID" value="MFD2696475.1"/>
    <property type="molecule type" value="Genomic_DNA"/>
</dbReference>
<dbReference type="InterPro" id="IPR036412">
    <property type="entry name" value="HAD-like_sf"/>
</dbReference>
<evidence type="ECO:0000313" key="3">
    <source>
        <dbReference type="Proteomes" id="UP001597357"/>
    </source>
</evidence>
<proteinExistence type="predicted"/>
<dbReference type="InterPro" id="IPR052935">
    <property type="entry name" value="Mg2+_PAP"/>
</dbReference>
<dbReference type="PANTHER" id="PTHR28208">
    <property type="entry name" value="PHOSPHATIDATE PHOSPHATASE APP1"/>
    <property type="match status" value="1"/>
</dbReference>
<feature type="domain" description="Phosphatidate phosphatase APP1 catalytic" evidence="1">
    <location>
        <begin position="138"/>
        <end position="293"/>
    </location>
</feature>
<evidence type="ECO:0000259" key="1">
    <source>
        <dbReference type="Pfam" id="PF09949"/>
    </source>
</evidence>
<dbReference type="Proteomes" id="UP001597357">
    <property type="component" value="Unassembled WGS sequence"/>
</dbReference>
<dbReference type="RefSeq" id="WP_379042632.1">
    <property type="nucleotide sequence ID" value="NZ_JBHULZ010000004.1"/>
</dbReference>
<organism evidence="2 3">
    <name type="scientific">Mesonia sediminis</name>
    <dbReference type="NCBI Taxonomy" id="1703946"/>
    <lineage>
        <taxon>Bacteria</taxon>
        <taxon>Pseudomonadati</taxon>
        <taxon>Bacteroidota</taxon>
        <taxon>Flavobacteriia</taxon>
        <taxon>Flavobacteriales</taxon>
        <taxon>Flavobacteriaceae</taxon>
        <taxon>Mesonia</taxon>
    </lineage>
</organism>
<sequence length="335" mass="39002">MKQLLKFLRLSKQVDHLYIQSFSGYASADGLRVAGRVLNHKPRNSKTDISPSAWRASFANFNTYEIENVQVTLWYNGKPVACCLTNSEGYYFFDVHVPCETIDETQTKWLPYRIQCVYQKLAQEKKCWFLQPNSNFDYGIISDIDDTLIHTGVNSFFKWELIKNSIFTLAEERVPIDYASQFYQALQNQSKGVDRPFFYLSNSPFNLFSYLHAFLRIHNFPRGVLLLRDFPNLWQQMFNREKPHKQKEILQILNIFSDKSFVLIGDSGEHDPSIYTEIAQMHPSRIKAIFLRRVKSKSKMRLASRIVSKFKSTPVVFFSNGEEAIIAAKKMGLIQ</sequence>
<reference evidence="3" key="1">
    <citation type="journal article" date="2019" name="Int. J. Syst. Evol. Microbiol.">
        <title>The Global Catalogue of Microorganisms (GCM) 10K type strain sequencing project: providing services to taxonomists for standard genome sequencing and annotation.</title>
        <authorList>
            <consortium name="The Broad Institute Genomics Platform"/>
            <consortium name="The Broad Institute Genome Sequencing Center for Infectious Disease"/>
            <person name="Wu L."/>
            <person name="Ma J."/>
        </authorList>
    </citation>
    <scope>NUCLEOTIDE SEQUENCE [LARGE SCALE GENOMIC DNA]</scope>
    <source>
        <strain evidence="3">KCTC 42255</strain>
    </source>
</reference>
<gene>
    <name evidence="2" type="ORF">ACFSQ0_00560</name>
</gene>
<dbReference type="PANTHER" id="PTHR28208:SF3">
    <property type="entry name" value="PHOSPHATIDATE PHOSPHATASE APP1"/>
    <property type="match status" value="1"/>
</dbReference>
<evidence type="ECO:0000313" key="2">
    <source>
        <dbReference type="EMBL" id="MFD2696475.1"/>
    </source>
</evidence>
<dbReference type="SUPFAM" id="SSF56784">
    <property type="entry name" value="HAD-like"/>
    <property type="match status" value="1"/>
</dbReference>
<dbReference type="Pfam" id="PF09949">
    <property type="entry name" value="APP1_cat"/>
    <property type="match status" value="1"/>
</dbReference>